<protein>
    <submittedName>
        <fullName evidence="1">Uncharacterized protein</fullName>
    </submittedName>
</protein>
<evidence type="ECO:0000313" key="1">
    <source>
        <dbReference type="EMBL" id="KAI3795170.1"/>
    </source>
</evidence>
<organism evidence="1 2">
    <name type="scientific">Smallanthus sonchifolius</name>
    <dbReference type="NCBI Taxonomy" id="185202"/>
    <lineage>
        <taxon>Eukaryota</taxon>
        <taxon>Viridiplantae</taxon>
        <taxon>Streptophyta</taxon>
        <taxon>Embryophyta</taxon>
        <taxon>Tracheophyta</taxon>
        <taxon>Spermatophyta</taxon>
        <taxon>Magnoliopsida</taxon>
        <taxon>eudicotyledons</taxon>
        <taxon>Gunneridae</taxon>
        <taxon>Pentapetalae</taxon>
        <taxon>asterids</taxon>
        <taxon>campanulids</taxon>
        <taxon>Asterales</taxon>
        <taxon>Asteraceae</taxon>
        <taxon>Asteroideae</taxon>
        <taxon>Heliantheae alliance</taxon>
        <taxon>Millerieae</taxon>
        <taxon>Smallanthus</taxon>
    </lineage>
</organism>
<accession>A0ACB9HJ83</accession>
<dbReference type="Proteomes" id="UP001056120">
    <property type="component" value="Linkage Group LG12"/>
</dbReference>
<reference evidence="1 2" key="2">
    <citation type="journal article" date="2022" name="Mol. Ecol. Resour.">
        <title>The genomes of chicory, endive, great burdock and yacon provide insights into Asteraceae paleo-polyploidization history and plant inulin production.</title>
        <authorList>
            <person name="Fan W."/>
            <person name="Wang S."/>
            <person name="Wang H."/>
            <person name="Wang A."/>
            <person name="Jiang F."/>
            <person name="Liu H."/>
            <person name="Zhao H."/>
            <person name="Xu D."/>
            <person name="Zhang Y."/>
        </authorList>
    </citation>
    <scope>NUCLEOTIDE SEQUENCE [LARGE SCALE GENOMIC DNA]</scope>
    <source>
        <strain evidence="2">cv. Yunnan</strain>
        <tissue evidence="1">Leaves</tissue>
    </source>
</reference>
<dbReference type="EMBL" id="CM042029">
    <property type="protein sequence ID" value="KAI3795170.1"/>
    <property type="molecule type" value="Genomic_DNA"/>
</dbReference>
<proteinExistence type="predicted"/>
<sequence length="252" mass="29055">MFSQPTTGCDHDEVEQQEIYVSESEELLRRVEAQGMVINDLYANFLRESSYCKTDLNIELENENGSESHPVPSFDVFEQESEAEKIMNETQVPPPVQSGFEYDEPEFPCPRVLTNKELESGKCFTTRSIGYEYDTHVPLFAYGTMHDSLYLLCTLHLSCEDDMMQGSQREEHRKDELMNETEVVLLIITNGETTYHTVPSWEDEFGDEFVSISLTEGKGERFDPFGYPDELEALLYGKPTMVTKEEPHQRKK</sequence>
<keyword evidence="2" id="KW-1185">Reference proteome</keyword>
<comment type="caution">
    <text evidence="1">The sequence shown here is derived from an EMBL/GenBank/DDBJ whole genome shotgun (WGS) entry which is preliminary data.</text>
</comment>
<reference evidence="2" key="1">
    <citation type="journal article" date="2022" name="Mol. Ecol. Resour.">
        <title>The genomes of chicory, endive, great burdock and yacon provide insights into Asteraceae palaeo-polyploidization history and plant inulin production.</title>
        <authorList>
            <person name="Fan W."/>
            <person name="Wang S."/>
            <person name="Wang H."/>
            <person name="Wang A."/>
            <person name="Jiang F."/>
            <person name="Liu H."/>
            <person name="Zhao H."/>
            <person name="Xu D."/>
            <person name="Zhang Y."/>
        </authorList>
    </citation>
    <scope>NUCLEOTIDE SEQUENCE [LARGE SCALE GENOMIC DNA]</scope>
    <source>
        <strain evidence="2">cv. Yunnan</strain>
    </source>
</reference>
<evidence type="ECO:0000313" key="2">
    <source>
        <dbReference type="Proteomes" id="UP001056120"/>
    </source>
</evidence>
<name>A0ACB9HJ83_9ASTR</name>
<gene>
    <name evidence="1" type="ORF">L1987_37819</name>
</gene>